<evidence type="ECO:0000313" key="1">
    <source>
        <dbReference type="EMBL" id="MBJ9869398.1"/>
    </source>
</evidence>
<dbReference type="Proteomes" id="UP000282299">
    <property type="component" value="Unassembled WGS sequence"/>
</dbReference>
<name>A0AAQ0V3Z4_CITKO</name>
<evidence type="ECO:0000313" key="3">
    <source>
        <dbReference type="Proteomes" id="UP000282299"/>
    </source>
</evidence>
<comment type="caution">
    <text evidence="2">The sequence shown here is derived from an EMBL/GenBank/DDBJ whole genome shotgun (WGS) entry which is preliminary data.</text>
</comment>
<reference evidence="1" key="3">
    <citation type="submission" date="2020-11" db="EMBL/GenBank/DDBJ databases">
        <title>Enhanced detection system for hospital associated transmission using whole genome sequencing surveillance.</title>
        <authorList>
            <person name="Harrison L.H."/>
            <person name="Van Tyne D."/>
            <person name="Marsh J.W."/>
            <person name="Griffith M.P."/>
            <person name="Snyder D.J."/>
            <person name="Cooper V.S."/>
            <person name="Mustapha M."/>
        </authorList>
    </citation>
    <scope>NUCLEOTIDE SEQUENCE</scope>
    <source>
        <strain evidence="1">CB00014</strain>
    </source>
</reference>
<dbReference type="RefSeq" id="WP_058668450.1">
    <property type="nucleotide sequence ID" value="NZ_ABTEQQ020000002.1"/>
</dbReference>
<evidence type="ECO:0000313" key="2">
    <source>
        <dbReference type="EMBL" id="RSC15589.1"/>
    </source>
</evidence>
<accession>A0AAQ0V3Z4</accession>
<reference evidence="3" key="1">
    <citation type="submission" date="2018-10" db="EMBL/GenBank/DDBJ databases">
        <title>FDA dAtabase for Regulatory Grade micrObial Sequences (FDA-ARGOS): Supporting development and validation of Infectious Disease Dx tests.</title>
        <authorList>
            <person name="Goldberg B."/>
            <person name="Campos J."/>
            <person name="Tallon L."/>
            <person name="Sadzewicz L."/>
            <person name="Zhao X."/>
            <person name="Vavikolanu K."/>
            <person name="Mehta A."/>
            <person name="Aluvathingal J."/>
            <person name="Nadendla S."/>
            <person name="Geyer C."/>
            <person name="Nandy P."/>
            <person name="Yan Y."/>
            <person name="Sichtig H."/>
        </authorList>
    </citation>
    <scope>NUCLEOTIDE SEQUENCE [LARGE SCALE GENOMIC DNA]</scope>
    <source>
        <strain evidence="3">FDAARGOS_526</strain>
    </source>
</reference>
<dbReference type="AlphaFoldDB" id="A0AAQ0V3Z4"/>
<gene>
    <name evidence="2" type="ORF">EGS84_00855</name>
    <name evidence="1" type="ORF">I5687_15720</name>
</gene>
<dbReference type="EMBL" id="RKIT01000002">
    <property type="protein sequence ID" value="RSC15589.1"/>
    <property type="molecule type" value="Genomic_DNA"/>
</dbReference>
<protein>
    <submittedName>
        <fullName evidence="2">Uncharacterized protein</fullName>
    </submittedName>
</protein>
<reference evidence="2" key="2">
    <citation type="submission" date="2018-10" db="EMBL/GenBank/DDBJ databases">
        <title>FDA dAtabase for Regulatory Grade micrObial Sequences (FDA-ARGOS): Supporting development and validation of Infectious Disease Dx tests.</title>
        <authorList>
            <person name="Campos J."/>
            <person name="Goldberg B."/>
            <person name="Tallon L.J."/>
            <person name="Sadzewicz L."/>
            <person name="Zhao X."/>
            <person name="Vavikolanu K."/>
            <person name="Mehta A."/>
            <person name="Aluvathingal J."/>
            <person name="Nadendla S."/>
            <person name="Geyer C."/>
            <person name="Nandy P."/>
            <person name="Yan Y."/>
            <person name="Sichtig H."/>
        </authorList>
    </citation>
    <scope>NUCLEOTIDE SEQUENCE</scope>
    <source>
        <strain evidence="2">FDAARGOS_526</strain>
    </source>
</reference>
<dbReference type="Proteomes" id="UP000807555">
    <property type="component" value="Unassembled WGS sequence"/>
</dbReference>
<sequence length="509" mass="58569">MADNEKIVRALYTILEDSLFLGDRLTKSEFGLLMQPGQFVSTQLRETDSSEDMAIQAELIDDIMDTSFLFRPQIGTVSQKYFEVLEYAALPKRNLSKAELKEVQDIRDWSQQYLPLYETYRDRYFDALDAYEAEASAQTPNGSRLRRLARKRDDALQAWETFGKRQDWDIKQGRLNYLLSGNPEVMWNEFKKRMNAHFKTAPRRGDYYQTFLVPSIAQWDSANTSWAKFEKQIDASSTYNYSKSTSWSGGVSGGWGLWSARAGGGGSTTYTREVSDVTLIVVKFEYIRVRIVRPWMVEDVFASRFWTWKKGSGMGPYLSNGGNLAITPPVRPIGTMPFLPKYMIVVKNVELTGNFSHRDATFIQSQINASASAGWACFSISGSYSEATTEQTVNTSFNGTTISIQQPQIIGFTGKLLNRSPDPLRSLPWQGDQEFPEEMMFEKSLEDILFTEYEDYLTLTRRDKIITWSEEQEKYREAEEQQQVSEIEKDLDEMRKIFLKVHKHVKPKP</sequence>
<dbReference type="EMBL" id="JADVNV010000006">
    <property type="protein sequence ID" value="MBJ9869398.1"/>
    <property type="molecule type" value="Genomic_DNA"/>
</dbReference>
<proteinExistence type="predicted"/>
<organism evidence="2 3">
    <name type="scientific">Citrobacter koseri</name>
    <name type="common">Citrobacter diversus</name>
    <dbReference type="NCBI Taxonomy" id="545"/>
    <lineage>
        <taxon>Bacteria</taxon>
        <taxon>Pseudomonadati</taxon>
        <taxon>Pseudomonadota</taxon>
        <taxon>Gammaproteobacteria</taxon>
        <taxon>Enterobacterales</taxon>
        <taxon>Enterobacteriaceae</taxon>
        <taxon>Citrobacter</taxon>
    </lineage>
</organism>